<dbReference type="InterPro" id="IPR003890">
    <property type="entry name" value="MIF4G-like_typ-3"/>
</dbReference>
<sequence>MSFNQSTSDKNETRYRKTGRSASSNQQHRGYAPAYPKGTGAAVSVTSVSPQVSGMVPAQRGDVQNGAHNSQPQLHGGSDVPIASTAPQTADALAPQRCSRIVPKPPTSQSVSVTSDTRKPTTPAKPPGDASKGVAFQRGFISPGFMNEMQPQMGPQIPQMGNLGISMASQCPQQLGRKYGGPRKIPVKITHPDTHEELRLDKRTDSYPDGGPSAPRTHPNIPPQSQPIPSFAHPHTTTGYYANSYNPSPLYYPAPSSHPLTSSHMPPNSQARRFSYPGSQASQHVPFINPSSHSTLPVSKSGSLVHNVLDPPNLEHARDVRNISASVPSATGPVVIKPPAGTVGQKVVDPLPNSSTVVEKGELSKPLRQSGEIMQSAGDQSILKSLRVMEKVSASATATASVEKQVSNLLSSSSDAPTEESVPVVTTTEPRRIIDRQEGAARLHHRGSGMMDNDRWNKGGAANFRTGQVPNFGVLRNPHAPKLETSDTGEQVRGADDSDKDGHEHGAKKYSRDFLLKFSVQYTELPEGFEIMSDIAQILNANVNAAPSIYYDSLPSPGRIVDRQGGAARLDRRGSGIMDYDRWNKGGAANFRTGQVPNFGVLRNPHAPKLETSDTGEQVRGADDSDKDGHEHGAKKYSRDFLLKFSVQHTELPEGFEIMSDIEQILNANVNAAPSIYYDSLPSPGRIVDRQGGAARLDRRGSGIMDDDRWNMGGAANFRTGQGPNFGVLRNPRAPTPVQQHVRGILPGPANSVGHQGGMQRNNSDADRWQRSANFQPKGLMPSPHTPLQVMHKADRKYEVGKVSDEEQAKQRQLKAILNKLTPQNFEKLFEQVKAVNIDNATTLTGVISQIFDKALMEPTFCEMYANFCFYLAGELPDFSEDNEKITFKILLYNKCQEEFERGGREQEETNKADEEGQVKQSEEEREGKRIKARRQRLGNVSLIGELYKKRMLTERIMHKCIEKLFGQQQTPDEQDIEALCKLMSTIGEMIDHPKAKEYMDAYFERMKSLSNNMKLSSRVRFMLNDAIDLRKKKWQQRRKVEGRIKIEEVHIDAAQERQAESSRLVRGPGINPSARRGPPSPRGSTMLSSPNVHSFDRTLPTSPPTHAYGVALTQNVPSENVLTEDRLRDMSLAAIREFYSARDEKEVALRIKELNSPSSIHR</sequence>
<dbReference type="EMBL" id="SMOL01000406">
    <property type="protein sequence ID" value="KAB2614589.1"/>
    <property type="molecule type" value="Genomic_DNA"/>
</dbReference>
<reference evidence="6 7" key="2">
    <citation type="submission" date="2019-11" db="EMBL/GenBank/DDBJ databases">
        <title>A de novo genome assembly of a pear dwarfing rootstock.</title>
        <authorList>
            <person name="Wang F."/>
            <person name="Wang J."/>
            <person name="Li S."/>
            <person name="Zhang Y."/>
            <person name="Fang M."/>
            <person name="Ma L."/>
            <person name="Zhao Y."/>
            <person name="Jiang S."/>
        </authorList>
    </citation>
    <scope>NUCLEOTIDE SEQUENCE [LARGE SCALE GENOMIC DNA]</scope>
    <source>
        <strain evidence="6">S2</strain>
        <tissue evidence="6">Leaf</tissue>
    </source>
</reference>
<dbReference type="Proteomes" id="UP000327157">
    <property type="component" value="Unassembled WGS sequence"/>
</dbReference>
<dbReference type="GO" id="GO:0003743">
    <property type="term" value="F:translation initiation factor activity"/>
    <property type="evidence" value="ECO:0007669"/>
    <property type="project" value="UniProtKB-KW"/>
</dbReference>
<comment type="caution">
    <text evidence="6">The sequence shown here is derived from an EMBL/GenBank/DDBJ whole genome shotgun (WGS) entry which is preliminary data.</text>
</comment>
<evidence type="ECO:0000313" key="7">
    <source>
        <dbReference type="Proteomes" id="UP000327157"/>
    </source>
</evidence>
<feature type="region of interest" description="Disordered" evidence="4">
    <location>
        <begin position="902"/>
        <end position="931"/>
    </location>
</feature>
<evidence type="ECO:0000256" key="2">
    <source>
        <dbReference type="ARBA" id="ARBA00022540"/>
    </source>
</evidence>
<feature type="compositionally biased region" description="Basic and acidic residues" evidence="4">
    <location>
        <begin position="190"/>
        <end position="206"/>
    </location>
</feature>
<accession>A0A5N5GGH0</accession>
<dbReference type="GO" id="GO:0016281">
    <property type="term" value="C:eukaryotic translation initiation factor 4F complex"/>
    <property type="evidence" value="ECO:0007669"/>
    <property type="project" value="TreeGrafter"/>
</dbReference>
<dbReference type="FunFam" id="1.25.40.180:FF:000024">
    <property type="entry name" value="Eukaryotic translation initiation factor 4G"/>
    <property type="match status" value="1"/>
</dbReference>
<keyword evidence="2 6" id="KW-0396">Initiation factor</keyword>
<dbReference type="PANTHER" id="PTHR23253">
    <property type="entry name" value="EUKARYOTIC TRANSLATION INITIATION FACTOR 4 GAMMA"/>
    <property type="match status" value="1"/>
</dbReference>
<comment type="similarity">
    <text evidence="1">Belongs to the eukaryotic initiation factor 4G family.</text>
</comment>
<protein>
    <submittedName>
        <fullName evidence="6">Eukaryotic translation initiation factor 4G-like</fullName>
    </submittedName>
</protein>
<feature type="region of interest" description="Disordered" evidence="4">
    <location>
        <begin position="604"/>
        <end position="633"/>
    </location>
</feature>
<keyword evidence="3" id="KW-0648">Protein biosynthesis</keyword>
<feature type="region of interest" description="Disordered" evidence="4">
    <location>
        <begin position="1"/>
        <end position="135"/>
    </location>
</feature>
<gene>
    <name evidence="6" type="ORF">D8674_038624</name>
</gene>
<feature type="region of interest" description="Disordered" evidence="4">
    <location>
        <begin position="179"/>
        <end position="228"/>
    </location>
</feature>
<dbReference type="Pfam" id="PF02854">
    <property type="entry name" value="MIF4G"/>
    <property type="match status" value="1"/>
</dbReference>
<dbReference type="InterPro" id="IPR016024">
    <property type="entry name" value="ARM-type_fold"/>
</dbReference>
<evidence type="ECO:0000313" key="6">
    <source>
        <dbReference type="EMBL" id="KAB2614589.1"/>
    </source>
</evidence>
<reference evidence="6 7" key="1">
    <citation type="submission" date="2019-09" db="EMBL/GenBank/DDBJ databases">
        <authorList>
            <person name="Ou C."/>
        </authorList>
    </citation>
    <scope>NUCLEOTIDE SEQUENCE [LARGE SCALE GENOMIC DNA]</scope>
    <source>
        <strain evidence="6">S2</strain>
        <tissue evidence="6">Leaf</tissue>
    </source>
</reference>
<dbReference type="GO" id="GO:0003729">
    <property type="term" value="F:mRNA binding"/>
    <property type="evidence" value="ECO:0007669"/>
    <property type="project" value="TreeGrafter"/>
</dbReference>
<feature type="compositionally biased region" description="Basic and acidic residues" evidence="4">
    <location>
        <begin position="620"/>
        <end position="633"/>
    </location>
</feature>
<keyword evidence="7" id="KW-1185">Reference proteome</keyword>
<feature type="compositionally biased region" description="Basic and acidic residues" evidence="4">
    <location>
        <begin position="902"/>
        <end position="930"/>
    </location>
</feature>
<evidence type="ECO:0000256" key="1">
    <source>
        <dbReference type="ARBA" id="ARBA00005775"/>
    </source>
</evidence>
<dbReference type="SMART" id="SM00543">
    <property type="entry name" value="MIF4G"/>
    <property type="match status" value="1"/>
</dbReference>
<evidence type="ECO:0000259" key="5">
    <source>
        <dbReference type="SMART" id="SM00543"/>
    </source>
</evidence>
<feature type="region of interest" description="Disordered" evidence="4">
    <location>
        <begin position="477"/>
        <end position="506"/>
    </location>
</feature>
<dbReference type="Gene3D" id="1.25.40.180">
    <property type="match status" value="2"/>
</dbReference>
<feature type="domain" description="MIF4G" evidence="5">
    <location>
        <begin position="811"/>
        <end position="1034"/>
    </location>
</feature>
<proteinExistence type="inferred from homology"/>
<dbReference type="PANTHER" id="PTHR23253:SF9">
    <property type="entry name" value="EUKARYOTIC TRANSLATION INITIATION FACTOR 4 GAMMA 2"/>
    <property type="match status" value="1"/>
</dbReference>
<organism evidence="6 7">
    <name type="scientific">Pyrus ussuriensis x Pyrus communis</name>
    <dbReference type="NCBI Taxonomy" id="2448454"/>
    <lineage>
        <taxon>Eukaryota</taxon>
        <taxon>Viridiplantae</taxon>
        <taxon>Streptophyta</taxon>
        <taxon>Embryophyta</taxon>
        <taxon>Tracheophyta</taxon>
        <taxon>Spermatophyta</taxon>
        <taxon>Magnoliopsida</taxon>
        <taxon>eudicotyledons</taxon>
        <taxon>Gunneridae</taxon>
        <taxon>Pentapetalae</taxon>
        <taxon>rosids</taxon>
        <taxon>fabids</taxon>
        <taxon>Rosales</taxon>
        <taxon>Rosaceae</taxon>
        <taxon>Amygdaloideae</taxon>
        <taxon>Maleae</taxon>
        <taxon>Pyrus</taxon>
    </lineage>
</organism>
<evidence type="ECO:0000256" key="4">
    <source>
        <dbReference type="SAM" id="MobiDB-lite"/>
    </source>
</evidence>
<dbReference type="OrthoDB" id="514777at2759"/>
<evidence type="ECO:0000256" key="3">
    <source>
        <dbReference type="ARBA" id="ARBA00022917"/>
    </source>
</evidence>
<dbReference type="AlphaFoldDB" id="A0A5N5GGH0"/>
<feature type="region of interest" description="Disordered" evidence="4">
    <location>
        <begin position="1057"/>
        <end position="1094"/>
    </location>
</feature>
<name>A0A5N5GGH0_9ROSA</name>
<dbReference type="SUPFAM" id="SSF48371">
    <property type="entry name" value="ARM repeat"/>
    <property type="match status" value="1"/>
</dbReference>
<feature type="compositionally biased region" description="Basic and acidic residues" evidence="4">
    <location>
        <begin position="493"/>
        <end position="506"/>
    </location>
</feature>